<organism evidence="5 6">
    <name type="scientific">Pseudomonas umsongensis</name>
    <dbReference type="NCBI Taxonomy" id="198618"/>
    <lineage>
        <taxon>Bacteria</taxon>
        <taxon>Pseudomonadati</taxon>
        <taxon>Pseudomonadota</taxon>
        <taxon>Gammaproteobacteria</taxon>
        <taxon>Pseudomonadales</taxon>
        <taxon>Pseudomonadaceae</taxon>
        <taxon>Pseudomonas</taxon>
    </lineage>
</organism>
<feature type="domain" description="Type I restriction modification DNA specificity" evidence="4">
    <location>
        <begin position="238"/>
        <end position="410"/>
    </location>
</feature>
<sequence length="432" mass="48430">MSSETTTNSAVDDTTPARVPKLRFPEFREAAGWHFVPLNRLAIRAKQKNRDEQIDRVLTNSAEFGVVDQRDFFDKDIATQGKLEGYFVVELGSYVYNPRTSSTAPVGPISKNKIGTGVMSPLYTVFKFKDDMNEFYEHFFKTTGWHTYMRRASSTGARHDRMAISSDDFMAMPLPVSSPAEQQKIAACLSSLDELIAAQARKVYALKTYKQALMQQLFLREGETRPRLRFPEFQKTGEWEIKTIGDIFETSAGGTPERSKPEYWNGSIPWVTTSLVDFNVISCAEEFITNEGLKNSSAKIFPKHTVLVALIGQGKTRGKVALLDCEASTNQNCAAILPTEVVIPNFTFLNLCSRYEEIRALSNTAGQGSLSQGLIRTLPFGFPKDKAEQQRIALCLTRLDDLIAAQIQKHEALKSHKKGLMQQLFPTQEKVA</sequence>
<comment type="caution">
    <text evidence="5">The sequence shown here is derived from an EMBL/GenBank/DDBJ whole genome shotgun (WGS) entry which is preliminary data.</text>
</comment>
<gene>
    <name evidence="5" type="ORF">PSUM_19570</name>
</gene>
<keyword evidence="5" id="KW-0255">Endonuclease</keyword>
<dbReference type="Proteomes" id="UP000215455">
    <property type="component" value="Unassembled WGS sequence"/>
</dbReference>
<dbReference type="EMBL" id="NIWU01000003">
    <property type="protein sequence ID" value="OXR31822.1"/>
    <property type="molecule type" value="Genomic_DNA"/>
</dbReference>
<comment type="similarity">
    <text evidence="1">Belongs to the type-I restriction system S methylase family.</text>
</comment>
<name>A0ABX4DVH0_9PSED</name>
<accession>A0ABX4DVH0</accession>
<dbReference type="GO" id="GO:0004519">
    <property type="term" value="F:endonuclease activity"/>
    <property type="evidence" value="ECO:0007669"/>
    <property type="project" value="UniProtKB-KW"/>
</dbReference>
<keyword evidence="2" id="KW-0680">Restriction system</keyword>
<dbReference type="InterPro" id="IPR044946">
    <property type="entry name" value="Restrct_endonuc_typeI_TRD_sf"/>
</dbReference>
<dbReference type="InterPro" id="IPR000055">
    <property type="entry name" value="Restrct_endonuc_typeI_TRD"/>
</dbReference>
<evidence type="ECO:0000313" key="6">
    <source>
        <dbReference type="Proteomes" id="UP000215455"/>
    </source>
</evidence>
<proteinExistence type="inferred from homology"/>
<keyword evidence="6" id="KW-1185">Reference proteome</keyword>
<dbReference type="Gene3D" id="1.10.287.1120">
    <property type="entry name" value="Bipartite methylase S protein"/>
    <property type="match status" value="1"/>
</dbReference>
<dbReference type="InterPro" id="IPR052021">
    <property type="entry name" value="Type-I_RS_S_subunit"/>
</dbReference>
<evidence type="ECO:0000313" key="5">
    <source>
        <dbReference type="EMBL" id="OXR31822.1"/>
    </source>
</evidence>
<evidence type="ECO:0000256" key="3">
    <source>
        <dbReference type="ARBA" id="ARBA00023125"/>
    </source>
</evidence>
<dbReference type="Pfam" id="PF01420">
    <property type="entry name" value="Methylase_S"/>
    <property type="match status" value="1"/>
</dbReference>
<evidence type="ECO:0000256" key="2">
    <source>
        <dbReference type="ARBA" id="ARBA00022747"/>
    </source>
</evidence>
<protein>
    <submittedName>
        <fullName evidence="5">Restriction endonuclease</fullName>
    </submittedName>
</protein>
<dbReference type="CDD" id="cd17287">
    <property type="entry name" value="RMtype1_S_EcoN10ORF171P_TRD2-CR2_like"/>
    <property type="match status" value="1"/>
</dbReference>
<keyword evidence="5" id="KW-0540">Nuclease</keyword>
<dbReference type="RefSeq" id="WP_083349816.1">
    <property type="nucleotide sequence ID" value="NZ_LT629767.1"/>
</dbReference>
<dbReference type="SUPFAM" id="SSF116734">
    <property type="entry name" value="DNA methylase specificity domain"/>
    <property type="match status" value="2"/>
</dbReference>
<dbReference type="PANTHER" id="PTHR30408:SF12">
    <property type="entry name" value="TYPE I RESTRICTION ENZYME MJAVIII SPECIFICITY SUBUNIT"/>
    <property type="match status" value="1"/>
</dbReference>
<evidence type="ECO:0000256" key="1">
    <source>
        <dbReference type="ARBA" id="ARBA00010923"/>
    </source>
</evidence>
<reference evidence="5 6" key="1">
    <citation type="submission" date="2017-06" db="EMBL/GenBank/DDBJ databases">
        <authorList>
            <person name="Furmanczyk E.M."/>
        </authorList>
    </citation>
    <scope>NUCLEOTIDE SEQUENCE [LARGE SCALE GENOMIC DNA]</scope>
    <source>
        <strain evidence="5 6">DSM 16611</strain>
    </source>
</reference>
<keyword evidence="5" id="KW-0378">Hydrolase</keyword>
<evidence type="ECO:0000259" key="4">
    <source>
        <dbReference type="Pfam" id="PF01420"/>
    </source>
</evidence>
<dbReference type="Gene3D" id="3.90.220.20">
    <property type="entry name" value="DNA methylase specificity domains"/>
    <property type="match status" value="2"/>
</dbReference>
<keyword evidence="3" id="KW-0238">DNA-binding</keyword>
<dbReference type="PANTHER" id="PTHR30408">
    <property type="entry name" value="TYPE-1 RESTRICTION ENZYME ECOKI SPECIFICITY PROTEIN"/>
    <property type="match status" value="1"/>
</dbReference>